<protein>
    <submittedName>
        <fullName evidence="18">Putative copper-importing P-type ATPase A</fullName>
    </submittedName>
</protein>
<feature type="transmembrane region" description="Helical" evidence="15">
    <location>
        <begin position="236"/>
        <end position="258"/>
    </location>
</feature>
<evidence type="ECO:0000256" key="12">
    <source>
        <dbReference type="ARBA" id="ARBA00022989"/>
    </source>
</evidence>
<dbReference type="NCBIfam" id="TIGR01494">
    <property type="entry name" value="ATPase_P-type"/>
    <property type="match status" value="1"/>
</dbReference>
<keyword evidence="4 15" id="KW-1003">Cell membrane</keyword>
<evidence type="ECO:0000256" key="3">
    <source>
        <dbReference type="ARBA" id="ARBA00022448"/>
    </source>
</evidence>
<feature type="transmembrane region" description="Helical" evidence="15">
    <location>
        <begin position="443"/>
        <end position="463"/>
    </location>
</feature>
<keyword evidence="5" id="KW-0597">Phosphoprotein</keyword>
<evidence type="ECO:0000256" key="6">
    <source>
        <dbReference type="ARBA" id="ARBA00022692"/>
    </source>
</evidence>
<dbReference type="InterPro" id="IPR036412">
    <property type="entry name" value="HAD-like_sf"/>
</dbReference>
<dbReference type="SUPFAM" id="SSF56784">
    <property type="entry name" value="HAD-like"/>
    <property type="match status" value="1"/>
</dbReference>
<dbReference type="InterPro" id="IPR006121">
    <property type="entry name" value="HMA_dom"/>
</dbReference>
<evidence type="ECO:0000256" key="14">
    <source>
        <dbReference type="ARBA" id="ARBA00023136"/>
    </source>
</evidence>
<keyword evidence="13" id="KW-0406">Ion transport</keyword>
<dbReference type="Proteomes" id="UP000320421">
    <property type="component" value="Chromosome"/>
</dbReference>
<comment type="similarity">
    <text evidence="2 15">Belongs to the cation transport ATPase (P-type) (TC 3.A.3) family. Type IB subfamily.</text>
</comment>
<dbReference type="Pfam" id="PF00122">
    <property type="entry name" value="E1-E2_ATPase"/>
    <property type="match status" value="1"/>
</dbReference>
<feature type="region of interest" description="Disordered" evidence="16">
    <location>
        <begin position="1"/>
        <end position="30"/>
    </location>
</feature>
<dbReference type="InterPro" id="IPR023214">
    <property type="entry name" value="HAD_sf"/>
</dbReference>
<keyword evidence="10" id="KW-0460">Magnesium</keyword>
<dbReference type="Gene3D" id="3.40.1110.10">
    <property type="entry name" value="Calcium-transporting ATPase, cytoplasmic domain N"/>
    <property type="match status" value="1"/>
</dbReference>
<evidence type="ECO:0000256" key="9">
    <source>
        <dbReference type="ARBA" id="ARBA00022840"/>
    </source>
</evidence>
<dbReference type="InterPro" id="IPR018303">
    <property type="entry name" value="ATPase_P-typ_P_site"/>
</dbReference>
<proteinExistence type="inferred from homology"/>
<dbReference type="Pfam" id="PF00702">
    <property type="entry name" value="Hydrolase"/>
    <property type="match status" value="1"/>
</dbReference>
<dbReference type="RefSeq" id="WP_145185083.1">
    <property type="nucleotide sequence ID" value="NZ_CP036266.1"/>
</dbReference>
<dbReference type="InterPro" id="IPR001757">
    <property type="entry name" value="P_typ_ATPase"/>
</dbReference>
<dbReference type="GO" id="GO:0055070">
    <property type="term" value="P:copper ion homeostasis"/>
    <property type="evidence" value="ECO:0007669"/>
    <property type="project" value="TreeGrafter"/>
</dbReference>
<evidence type="ECO:0000256" key="1">
    <source>
        <dbReference type="ARBA" id="ARBA00004651"/>
    </source>
</evidence>
<reference evidence="18 19" key="1">
    <citation type="submission" date="2019-02" db="EMBL/GenBank/DDBJ databases">
        <title>Deep-cultivation of Planctomycetes and their phenomic and genomic characterization uncovers novel biology.</title>
        <authorList>
            <person name="Wiegand S."/>
            <person name="Jogler M."/>
            <person name="Boedeker C."/>
            <person name="Pinto D."/>
            <person name="Vollmers J."/>
            <person name="Rivas-Marin E."/>
            <person name="Kohn T."/>
            <person name="Peeters S.H."/>
            <person name="Heuer A."/>
            <person name="Rast P."/>
            <person name="Oberbeckmann S."/>
            <person name="Bunk B."/>
            <person name="Jeske O."/>
            <person name="Meyerdierks A."/>
            <person name="Storesund J.E."/>
            <person name="Kallscheuer N."/>
            <person name="Luecker S."/>
            <person name="Lage O.M."/>
            <person name="Pohl T."/>
            <person name="Merkel B.J."/>
            <person name="Hornburger P."/>
            <person name="Mueller R.-W."/>
            <person name="Bruemmer F."/>
            <person name="Labrenz M."/>
            <person name="Spormann A.M."/>
            <person name="Op den Camp H."/>
            <person name="Overmann J."/>
            <person name="Amann R."/>
            <person name="Jetten M.S.M."/>
            <person name="Mascher T."/>
            <person name="Medema M.H."/>
            <person name="Devos D.P."/>
            <person name="Kaster A.-K."/>
            <person name="Ovreas L."/>
            <person name="Rohde M."/>
            <person name="Galperin M.Y."/>
            <person name="Jogler C."/>
        </authorList>
    </citation>
    <scope>NUCLEOTIDE SEQUENCE [LARGE SCALE GENOMIC DNA]</scope>
    <source>
        <strain evidence="18 19">HG66A1</strain>
    </source>
</reference>
<dbReference type="SUPFAM" id="SSF55008">
    <property type="entry name" value="HMA, heavy metal-associated domain"/>
    <property type="match status" value="1"/>
</dbReference>
<dbReference type="PANTHER" id="PTHR43520:SF5">
    <property type="entry name" value="CATION-TRANSPORTING P-TYPE ATPASE-RELATED"/>
    <property type="match status" value="1"/>
</dbReference>
<feature type="transmembrane region" description="Helical" evidence="15">
    <location>
        <begin position="779"/>
        <end position="800"/>
    </location>
</feature>
<evidence type="ECO:0000256" key="7">
    <source>
        <dbReference type="ARBA" id="ARBA00022723"/>
    </source>
</evidence>
<evidence type="ECO:0000256" key="10">
    <source>
        <dbReference type="ARBA" id="ARBA00022842"/>
    </source>
</evidence>
<keyword evidence="6 15" id="KW-0812">Transmembrane</keyword>
<dbReference type="CDD" id="cd00371">
    <property type="entry name" value="HMA"/>
    <property type="match status" value="1"/>
</dbReference>
<dbReference type="EMBL" id="CP036266">
    <property type="protein sequence ID" value="QDT21185.1"/>
    <property type="molecule type" value="Genomic_DNA"/>
</dbReference>
<organism evidence="18 19">
    <name type="scientific">Gimesia chilikensis</name>
    <dbReference type="NCBI Taxonomy" id="2605989"/>
    <lineage>
        <taxon>Bacteria</taxon>
        <taxon>Pseudomonadati</taxon>
        <taxon>Planctomycetota</taxon>
        <taxon>Planctomycetia</taxon>
        <taxon>Planctomycetales</taxon>
        <taxon>Planctomycetaceae</taxon>
        <taxon>Gimesia</taxon>
    </lineage>
</organism>
<dbReference type="GO" id="GO:0005507">
    <property type="term" value="F:copper ion binding"/>
    <property type="evidence" value="ECO:0007669"/>
    <property type="project" value="TreeGrafter"/>
</dbReference>
<evidence type="ECO:0000256" key="13">
    <source>
        <dbReference type="ARBA" id="ARBA00023065"/>
    </source>
</evidence>
<keyword evidence="8 15" id="KW-0547">Nucleotide-binding</keyword>
<dbReference type="Gene3D" id="3.40.50.1000">
    <property type="entry name" value="HAD superfamily/HAD-like"/>
    <property type="match status" value="1"/>
</dbReference>
<evidence type="ECO:0000313" key="19">
    <source>
        <dbReference type="Proteomes" id="UP000320421"/>
    </source>
</evidence>
<dbReference type="InterPro" id="IPR059000">
    <property type="entry name" value="ATPase_P-type_domA"/>
</dbReference>
<dbReference type="InterPro" id="IPR008250">
    <property type="entry name" value="ATPase_P-typ_transduc_dom_A_sf"/>
</dbReference>
<dbReference type="PROSITE" id="PS50846">
    <property type="entry name" value="HMA_2"/>
    <property type="match status" value="1"/>
</dbReference>
<evidence type="ECO:0000256" key="5">
    <source>
        <dbReference type="ARBA" id="ARBA00022553"/>
    </source>
</evidence>
<dbReference type="GO" id="GO:0016887">
    <property type="term" value="F:ATP hydrolysis activity"/>
    <property type="evidence" value="ECO:0007669"/>
    <property type="project" value="InterPro"/>
</dbReference>
<dbReference type="InterPro" id="IPR023299">
    <property type="entry name" value="ATPase_P-typ_cyto_dom_N"/>
</dbReference>
<accession>A0A517PP80</accession>
<dbReference type="SFLD" id="SFLDG00002">
    <property type="entry name" value="C1.7:_P-type_atpase_like"/>
    <property type="match status" value="1"/>
</dbReference>
<dbReference type="NCBIfam" id="TIGR01525">
    <property type="entry name" value="ATPase-IB_hvy"/>
    <property type="match status" value="1"/>
</dbReference>
<evidence type="ECO:0000259" key="17">
    <source>
        <dbReference type="PROSITE" id="PS50846"/>
    </source>
</evidence>
<evidence type="ECO:0000313" key="18">
    <source>
        <dbReference type="EMBL" id="QDT21185.1"/>
    </source>
</evidence>
<dbReference type="OrthoDB" id="211392at2"/>
<keyword evidence="9 15" id="KW-0067">ATP-binding</keyword>
<evidence type="ECO:0000256" key="11">
    <source>
        <dbReference type="ARBA" id="ARBA00022967"/>
    </source>
</evidence>
<feature type="transmembrane region" description="Helical" evidence="15">
    <location>
        <begin position="475"/>
        <end position="497"/>
    </location>
</feature>
<dbReference type="GO" id="GO:0005524">
    <property type="term" value="F:ATP binding"/>
    <property type="evidence" value="ECO:0007669"/>
    <property type="project" value="UniProtKB-UniRule"/>
</dbReference>
<keyword evidence="19" id="KW-1185">Reference proteome</keyword>
<dbReference type="SFLD" id="SFLDS00003">
    <property type="entry name" value="Haloacid_Dehalogenase"/>
    <property type="match status" value="1"/>
</dbReference>
<dbReference type="PRINTS" id="PR00119">
    <property type="entry name" value="CATATPASE"/>
</dbReference>
<evidence type="ECO:0000256" key="15">
    <source>
        <dbReference type="RuleBase" id="RU362081"/>
    </source>
</evidence>
<feature type="transmembrane region" description="Helical" evidence="15">
    <location>
        <begin position="806"/>
        <end position="825"/>
    </location>
</feature>
<feature type="transmembrane region" description="Helical" evidence="15">
    <location>
        <begin position="195"/>
        <end position="216"/>
    </location>
</feature>
<keyword evidence="7 15" id="KW-0479">Metal-binding</keyword>
<dbReference type="InterPro" id="IPR027256">
    <property type="entry name" value="P-typ_ATPase_IB"/>
</dbReference>
<dbReference type="Gene3D" id="3.30.70.100">
    <property type="match status" value="1"/>
</dbReference>
<evidence type="ECO:0000256" key="16">
    <source>
        <dbReference type="SAM" id="MobiDB-lite"/>
    </source>
</evidence>
<feature type="transmembrane region" description="Helical" evidence="15">
    <location>
        <begin position="291"/>
        <end position="309"/>
    </location>
</feature>
<gene>
    <name evidence="18" type="primary">copA_1</name>
    <name evidence="18" type="ORF">HG66A1_29840</name>
</gene>
<dbReference type="GO" id="GO:0043682">
    <property type="term" value="F:P-type divalent copper transporter activity"/>
    <property type="evidence" value="ECO:0007669"/>
    <property type="project" value="TreeGrafter"/>
</dbReference>
<dbReference type="SUPFAM" id="SSF81665">
    <property type="entry name" value="Calcium ATPase, transmembrane domain M"/>
    <property type="match status" value="1"/>
</dbReference>
<evidence type="ECO:0000256" key="2">
    <source>
        <dbReference type="ARBA" id="ARBA00006024"/>
    </source>
</evidence>
<sequence>MNPINSPRSQPERTPVIDEIDGGETAQSSGQGTCIHCALPIPASRQHSSGPEFCCAGCEVAYAILQDMDPRLLEEIAEAKTTGPSELTYEEMDHPRFLELYAHQLDSGLNRIRLHLEGIHCASCVFVIEKLPEFLPGVINARVNLTTATLDCFWNPDAVALSEIGRTLDRLGYRPHPAQPNETERLYRLENRKHLIRLGIAGACAGNVMLIAFALYAGMFTGMSAEHLNLFRWTSAGLALVSIFWPGQIFFKGALLALKTRVPHIDLPVALGITIGGIAGLVNSIRGSGEIYFDSLTVLIFLLLVGRYIQFRQQHHALSQLSLLKNITPRHARLVTGTEVLTVPIEVLQVEDEVEVRAGDVIPADGIILCGDSSVDESILTGESRPRRVLTGGEVTAGTLNLTSPLRMQVQSVGEQTRIGRLMNLVELGVSSKLPLIELANRIAGVFVVTVILLALLCLGLWWSSGTKVAVANAISLLIVTCPCALGLATPLALAVAQGKAAKRAILINSGDAVEKLARPGFLWLDKTGTLTTGKMQVQVWQGDQSRLREIAALEQQVVHPIATAILGYIEQQTGGALTDLPTPEDVQASPGKGISGTVNGHQLLIGTEALLTSEGCRISTEYQQSIADCRSQGLTTVLIAVDGELEAVCGIGDSLRPDSRATLDHLKAAGWSIGILSGDHEEIVNPIARQLDIDPEFVHAGVLPEEKLQIIQQSTPGGLTVMVGDGVNDSAALAAASVGIAVHGGAEASLQVADVYLNRPGLSPLRELIDGARMTNQVIIRNLLISLAYNLLAAGLALGGLINPLIAAVLMPISSLTVLVLSFMNRSFRETHA</sequence>
<evidence type="ECO:0000256" key="8">
    <source>
        <dbReference type="ARBA" id="ARBA00022741"/>
    </source>
</evidence>
<feature type="domain" description="HMA" evidence="17">
    <location>
        <begin position="110"/>
        <end position="176"/>
    </location>
</feature>
<dbReference type="PANTHER" id="PTHR43520">
    <property type="entry name" value="ATP7, ISOFORM B"/>
    <property type="match status" value="1"/>
</dbReference>
<keyword evidence="3" id="KW-0813">Transport</keyword>
<dbReference type="AlphaFoldDB" id="A0A517PP80"/>
<name>A0A517PP80_9PLAN</name>
<dbReference type="InterPro" id="IPR036163">
    <property type="entry name" value="HMA_dom_sf"/>
</dbReference>
<dbReference type="SFLD" id="SFLDF00027">
    <property type="entry name" value="p-type_atpase"/>
    <property type="match status" value="1"/>
</dbReference>
<comment type="subcellular location">
    <subcellularLocation>
        <location evidence="1">Cell membrane</location>
        <topology evidence="1">Multi-pass membrane protein</topology>
    </subcellularLocation>
</comment>
<keyword evidence="11" id="KW-1278">Translocase</keyword>
<dbReference type="Pfam" id="PF00403">
    <property type="entry name" value="HMA"/>
    <property type="match status" value="1"/>
</dbReference>
<keyword evidence="12 15" id="KW-1133">Transmembrane helix</keyword>
<dbReference type="InterPro" id="IPR044492">
    <property type="entry name" value="P_typ_ATPase_HD_dom"/>
</dbReference>
<feature type="transmembrane region" description="Helical" evidence="15">
    <location>
        <begin position="265"/>
        <end position="285"/>
    </location>
</feature>
<evidence type="ECO:0000256" key="4">
    <source>
        <dbReference type="ARBA" id="ARBA00022475"/>
    </source>
</evidence>
<dbReference type="SUPFAM" id="SSF81653">
    <property type="entry name" value="Calcium ATPase, transduction domain A"/>
    <property type="match status" value="1"/>
</dbReference>
<dbReference type="GO" id="GO:0005886">
    <property type="term" value="C:plasma membrane"/>
    <property type="evidence" value="ECO:0007669"/>
    <property type="project" value="UniProtKB-SubCell"/>
</dbReference>
<dbReference type="Gene3D" id="2.70.150.10">
    <property type="entry name" value="Calcium-transporting ATPase, cytoplasmic transduction domain A"/>
    <property type="match status" value="1"/>
</dbReference>
<dbReference type="InterPro" id="IPR023298">
    <property type="entry name" value="ATPase_P-typ_TM_dom_sf"/>
</dbReference>
<dbReference type="PROSITE" id="PS00154">
    <property type="entry name" value="ATPASE_E1_E2"/>
    <property type="match status" value="1"/>
</dbReference>
<keyword evidence="14 15" id="KW-0472">Membrane</keyword>